<evidence type="ECO:0008006" key="11">
    <source>
        <dbReference type="Google" id="ProtNLM"/>
    </source>
</evidence>
<feature type="zinc finger region" description="TRAF-type" evidence="4">
    <location>
        <begin position="495"/>
        <end position="534"/>
    </location>
</feature>
<dbReference type="GO" id="GO:0061630">
    <property type="term" value="F:ubiquitin protein ligase activity"/>
    <property type="evidence" value="ECO:0007669"/>
    <property type="project" value="TreeGrafter"/>
</dbReference>
<dbReference type="EMBL" id="SDOX01000006">
    <property type="protein sequence ID" value="TFJ87127.1"/>
    <property type="molecule type" value="Genomic_DNA"/>
</dbReference>
<dbReference type="SUPFAM" id="SSF57850">
    <property type="entry name" value="RING/U-box"/>
    <property type="match status" value="1"/>
</dbReference>
<dbReference type="GO" id="GO:0006511">
    <property type="term" value="P:ubiquitin-dependent protein catabolic process"/>
    <property type="evidence" value="ECO:0007669"/>
    <property type="project" value="TreeGrafter"/>
</dbReference>
<feature type="region of interest" description="Disordered" evidence="5">
    <location>
        <begin position="339"/>
        <end position="387"/>
    </location>
</feature>
<feature type="compositionally biased region" description="Pro residues" evidence="5">
    <location>
        <begin position="775"/>
        <end position="796"/>
    </location>
</feature>
<dbReference type="OrthoDB" id="313084at2759"/>
<dbReference type="InterPro" id="IPR017907">
    <property type="entry name" value="Znf_RING_CS"/>
</dbReference>
<evidence type="ECO:0000256" key="2">
    <source>
        <dbReference type="ARBA" id="ARBA00022771"/>
    </source>
</evidence>
<gene>
    <name evidence="9" type="ORF">NSK_001461</name>
</gene>
<feature type="region of interest" description="Disordered" evidence="5">
    <location>
        <begin position="298"/>
        <end position="317"/>
    </location>
</feature>
<dbReference type="PROSITE" id="PS00518">
    <property type="entry name" value="ZF_RING_1"/>
    <property type="match status" value="1"/>
</dbReference>
<evidence type="ECO:0000256" key="3">
    <source>
        <dbReference type="ARBA" id="ARBA00022833"/>
    </source>
</evidence>
<feature type="compositionally biased region" description="Basic and acidic residues" evidence="5">
    <location>
        <begin position="265"/>
        <end position="278"/>
    </location>
</feature>
<evidence type="ECO:0000313" key="10">
    <source>
        <dbReference type="Proteomes" id="UP000355283"/>
    </source>
</evidence>
<comment type="caution">
    <text evidence="9">The sequence shown here is derived from an EMBL/GenBank/DDBJ whole genome shotgun (WGS) entry which is preliminary data.</text>
</comment>
<keyword evidence="6" id="KW-1133">Transmembrane helix</keyword>
<feature type="compositionally biased region" description="Basic and acidic residues" evidence="5">
    <location>
        <begin position="148"/>
        <end position="163"/>
    </location>
</feature>
<protein>
    <recommendedName>
        <fullName evidence="11">RING-type domain-containing protein</fullName>
    </recommendedName>
</protein>
<feature type="region of interest" description="Disordered" evidence="5">
    <location>
        <begin position="1"/>
        <end position="60"/>
    </location>
</feature>
<dbReference type="PANTHER" id="PTHR46016:SF1">
    <property type="entry name" value="RING-TYPE DOMAIN-CONTAINING PROTEIN"/>
    <property type="match status" value="1"/>
</dbReference>
<dbReference type="Proteomes" id="UP000355283">
    <property type="component" value="Unassembled WGS sequence"/>
</dbReference>
<keyword evidence="2 4" id="KW-0863">Zinc-finger</keyword>
<feature type="compositionally biased region" description="Basic and acidic residues" evidence="5">
    <location>
        <begin position="298"/>
        <end position="309"/>
    </location>
</feature>
<feature type="compositionally biased region" description="Low complexity" evidence="5">
    <location>
        <begin position="30"/>
        <end position="40"/>
    </location>
</feature>
<dbReference type="InterPro" id="IPR001841">
    <property type="entry name" value="Znf_RING"/>
</dbReference>
<evidence type="ECO:0000313" key="9">
    <source>
        <dbReference type="EMBL" id="TFJ87127.1"/>
    </source>
</evidence>
<dbReference type="GO" id="GO:0008270">
    <property type="term" value="F:zinc ion binding"/>
    <property type="evidence" value="ECO:0007669"/>
    <property type="project" value="UniProtKB-KW"/>
</dbReference>
<feature type="region of interest" description="Disordered" evidence="5">
    <location>
        <begin position="112"/>
        <end position="290"/>
    </location>
</feature>
<evidence type="ECO:0000256" key="4">
    <source>
        <dbReference type="PROSITE-ProRule" id="PRU00207"/>
    </source>
</evidence>
<dbReference type="InterPro" id="IPR051438">
    <property type="entry name" value="RNF_E3_ubiq-protein_ligase"/>
</dbReference>
<keyword evidence="6" id="KW-0472">Membrane</keyword>
<dbReference type="PANTHER" id="PTHR46016">
    <property type="entry name" value="ZINC FINGER, RING/FYVE/PHD-TYPE"/>
    <property type="match status" value="1"/>
</dbReference>
<dbReference type="SMART" id="SM00184">
    <property type="entry name" value="RING"/>
    <property type="match status" value="1"/>
</dbReference>
<keyword evidence="3 4" id="KW-0862">Zinc</keyword>
<name>A0A4D9D9Q9_9STRA</name>
<evidence type="ECO:0000259" key="8">
    <source>
        <dbReference type="PROSITE" id="PS50145"/>
    </source>
</evidence>
<keyword evidence="10" id="KW-1185">Reference proteome</keyword>
<keyword evidence="1 4" id="KW-0479">Metal-binding</keyword>
<evidence type="ECO:0000259" key="7">
    <source>
        <dbReference type="PROSITE" id="PS50089"/>
    </source>
</evidence>
<evidence type="ECO:0000256" key="6">
    <source>
        <dbReference type="SAM" id="Phobius"/>
    </source>
</evidence>
<dbReference type="PROSITE" id="PS50089">
    <property type="entry name" value="ZF_RING_2"/>
    <property type="match status" value="1"/>
</dbReference>
<proteinExistence type="predicted"/>
<dbReference type="Gene3D" id="3.30.40.10">
    <property type="entry name" value="Zinc/RING finger domain, C3HC4 (zinc finger)"/>
    <property type="match status" value="2"/>
</dbReference>
<sequence length="1060" mass="116765">MAPETNPEPGGTELTNGPEARRSEGHAAPSSPVQSSMSSSRDPHPVLRPRAGLRNGIPHVSQRLVAGMPSFPGSSVSPSLVVTGHEDFRVQGHDNNALMHDEVMAPLSQVVPPFHGTQERGQEVVFSSHAAGHPVASEHPPAQDDAGVENKEDGEKQHKKEGDVQTGNGSGIRRDAGSSETNGRRGVGIGAEEEEEEEEDEEEDEEDEDDDGEDEQDEEDEEDEEEEEEEEEEEADANEADEEEEDEEVVGEDEGNEEEEDVEGDGGKEEIGRCHNRENTSFVQGPRAIVPVFRERHGPTHEGAEEGGRRALSGASVPPALPLAGGVLRMRRSRGVSSFQAANGSRVRPPSSGSVLASPTGSRLERPAPFASAGPSPSPRTRAEVSEEQAGRDAWICPVCLQHFDEPCRLPRCTHTFCKTCIQGIIRNLVAAHHQQQQHQQLSPPAPHCPLCRLEFTPAEVQPDQALSQEMSAARVRCGNVRCERLMTPLESKRHQDECPYGVAPCPHQHHGCGFQTLRRDLGAHLIMCPYEQIKGLFPKIRQSNEHVTAAMRGWENAFVSQQQTLATHAASLRNLEHRSSFPLSRHLQLVTLLLWEPYLWLQQAERWSRSFSLRLFAMQLYAFPLVLILLKVAARSSPDMPREPGHESRRWFFPPATHYPAPIVGANCCPSSPCRWPPLYSAPSLSFLTPWPAESDKEGEGQPHVCSLGMAPELAWFVLILVMAVVLVEGLQDAPPVLSTKLCIPLRPASWRAFFLGLPSPSNLRRTSSYDPSSPAPPSVPPSQATPPAPRPDPIPQTHTGTPPASTGPHSSSFIPLVLSVPIRYGEWLLQFATAWACYAFGGGRARADFSDASFPYLSSFVSVRYVALFLSLIPAMAVQTLIHRCKLEKPIVQGMVMGVCMYWVEWRALAASLFLEEFLHYGLIYACGQWLLADSVEREGSVRWDAYVRRCIEEPGARFRGILLLTLATIMLLVGQSWALVKGISFRTTGTMMSFMFRMILGRFMKQTHQMPRPPATSAAVRLLQEQGQWPPPGHYMLLASRALLASSVMGIALVSLY</sequence>
<accession>A0A4D9D9Q9</accession>
<evidence type="ECO:0000256" key="1">
    <source>
        <dbReference type="ARBA" id="ARBA00022723"/>
    </source>
</evidence>
<feature type="compositionally biased region" description="Polar residues" evidence="5">
    <location>
        <begin position="351"/>
        <end position="361"/>
    </location>
</feature>
<dbReference type="SUPFAM" id="SSF49599">
    <property type="entry name" value="TRAF domain-like"/>
    <property type="match status" value="1"/>
</dbReference>
<dbReference type="InterPro" id="IPR001293">
    <property type="entry name" value="Znf_TRAF"/>
</dbReference>
<dbReference type="InterPro" id="IPR013083">
    <property type="entry name" value="Znf_RING/FYVE/PHD"/>
</dbReference>
<feature type="transmembrane region" description="Helical" evidence="6">
    <location>
        <begin position="1038"/>
        <end position="1059"/>
    </location>
</feature>
<feature type="region of interest" description="Disordered" evidence="5">
    <location>
        <begin position="767"/>
        <end position="811"/>
    </location>
</feature>
<evidence type="ECO:0000256" key="5">
    <source>
        <dbReference type="SAM" id="MobiDB-lite"/>
    </source>
</evidence>
<reference evidence="9 10" key="1">
    <citation type="submission" date="2019-01" db="EMBL/GenBank/DDBJ databases">
        <title>Nuclear Genome Assembly of the Microalgal Biofuel strain Nannochloropsis salina CCMP1776.</title>
        <authorList>
            <person name="Hovde B."/>
        </authorList>
    </citation>
    <scope>NUCLEOTIDE SEQUENCE [LARGE SCALE GENOMIC DNA]</scope>
    <source>
        <strain evidence="9 10">CCMP1776</strain>
    </source>
</reference>
<dbReference type="InterPro" id="IPR027370">
    <property type="entry name" value="Znf-RING_euk"/>
</dbReference>
<dbReference type="PROSITE" id="PS50145">
    <property type="entry name" value="ZF_TRAF"/>
    <property type="match status" value="1"/>
</dbReference>
<dbReference type="GO" id="GO:0000209">
    <property type="term" value="P:protein polyubiquitination"/>
    <property type="evidence" value="ECO:0007669"/>
    <property type="project" value="TreeGrafter"/>
</dbReference>
<organism evidence="9 10">
    <name type="scientific">Nannochloropsis salina CCMP1776</name>
    <dbReference type="NCBI Taxonomy" id="1027361"/>
    <lineage>
        <taxon>Eukaryota</taxon>
        <taxon>Sar</taxon>
        <taxon>Stramenopiles</taxon>
        <taxon>Ochrophyta</taxon>
        <taxon>Eustigmatophyceae</taxon>
        <taxon>Eustigmatales</taxon>
        <taxon>Monodopsidaceae</taxon>
        <taxon>Microchloropsis</taxon>
        <taxon>Microchloropsis salina</taxon>
    </lineage>
</organism>
<feature type="compositionally biased region" description="Polar residues" evidence="5">
    <location>
        <begin position="798"/>
        <end position="811"/>
    </location>
</feature>
<dbReference type="Pfam" id="PF13445">
    <property type="entry name" value="zf-RING_UBOX"/>
    <property type="match status" value="1"/>
</dbReference>
<feature type="compositionally biased region" description="Acidic residues" evidence="5">
    <location>
        <begin position="191"/>
        <end position="264"/>
    </location>
</feature>
<keyword evidence="6" id="KW-0812">Transmembrane</keyword>
<feature type="transmembrane region" description="Helical" evidence="6">
    <location>
        <begin position="959"/>
        <end position="980"/>
    </location>
</feature>
<feature type="transmembrane region" description="Helical" evidence="6">
    <location>
        <begin position="859"/>
        <end position="880"/>
    </location>
</feature>
<feature type="domain" description="TRAF-type" evidence="8">
    <location>
        <begin position="495"/>
        <end position="534"/>
    </location>
</feature>
<dbReference type="AlphaFoldDB" id="A0A4D9D9Q9"/>
<feature type="domain" description="RING-type" evidence="7">
    <location>
        <begin position="397"/>
        <end position="453"/>
    </location>
</feature>